<name>A0ABV9GZF1_9BURK</name>
<evidence type="ECO:0000313" key="3">
    <source>
        <dbReference type="EMBL" id="MFC4622070.1"/>
    </source>
</evidence>
<dbReference type="Gene3D" id="1.25.40.10">
    <property type="entry name" value="Tetratricopeptide repeat domain"/>
    <property type="match status" value="2"/>
</dbReference>
<accession>A0ABV9GZF1</accession>
<keyword evidence="1" id="KW-0812">Transmembrane</keyword>
<reference evidence="4" key="1">
    <citation type="journal article" date="2019" name="Int. J. Syst. Evol. Microbiol.">
        <title>The Global Catalogue of Microorganisms (GCM) 10K type strain sequencing project: providing services to taxonomists for standard genome sequencing and annotation.</title>
        <authorList>
            <consortium name="The Broad Institute Genomics Platform"/>
            <consortium name="The Broad Institute Genome Sequencing Center for Infectious Disease"/>
            <person name="Wu L."/>
            <person name="Ma J."/>
        </authorList>
    </citation>
    <scope>NUCLEOTIDE SEQUENCE [LARGE SCALE GENOMIC DNA]</scope>
    <source>
        <strain evidence="4">JCM 11650</strain>
    </source>
</reference>
<protein>
    <submittedName>
        <fullName evidence="3">Tetratricopeptide repeat protein</fullName>
    </submittedName>
</protein>
<dbReference type="RefSeq" id="WP_377725348.1">
    <property type="nucleotide sequence ID" value="NZ_JBHSEW010000005.1"/>
</dbReference>
<dbReference type="Pfam" id="PF24604">
    <property type="entry name" value="B-barrel_PelB_C"/>
    <property type="match status" value="1"/>
</dbReference>
<keyword evidence="1" id="KW-0472">Membrane</keyword>
<dbReference type="SUPFAM" id="SSF48452">
    <property type="entry name" value="TPR-like"/>
    <property type="match status" value="1"/>
</dbReference>
<dbReference type="InterPro" id="IPR057306">
    <property type="entry name" value="B-barrel_PelB_C"/>
</dbReference>
<feature type="domain" description="PelB C-terminal" evidence="2">
    <location>
        <begin position="980"/>
        <end position="1298"/>
    </location>
</feature>
<feature type="transmembrane region" description="Helical" evidence="1">
    <location>
        <begin position="21"/>
        <end position="39"/>
    </location>
</feature>
<organism evidence="3 4">
    <name type="scientific">Comamonas nitrativorans</name>
    <dbReference type="NCBI Taxonomy" id="108437"/>
    <lineage>
        <taxon>Bacteria</taxon>
        <taxon>Pseudomonadati</taxon>
        <taxon>Pseudomonadota</taxon>
        <taxon>Betaproteobacteria</taxon>
        <taxon>Burkholderiales</taxon>
        <taxon>Comamonadaceae</taxon>
        <taxon>Comamonas</taxon>
    </lineage>
</organism>
<evidence type="ECO:0000256" key="1">
    <source>
        <dbReference type="SAM" id="Phobius"/>
    </source>
</evidence>
<evidence type="ECO:0000259" key="2">
    <source>
        <dbReference type="Pfam" id="PF24604"/>
    </source>
</evidence>
<keyword evidence="4" id="KW-1185">Reference proteome</keyword>
<evidence type="ECO:0000313" key="4">
    <source>
        <dbReference type="Proteomes" id="UP001595967"/>
    </source>
</evidence>
<gene>
    <name evidence="3" type="ORF">ACFO3A_07535</name>
</gene>
<sequence>MLPLRSTSSAQAAERPVLAPDWLVLAMAAMVCLALWLIYPRQDLEKRLAGLAESELTNAYLSNLLHSDPDNPHLRLLLAQRQIAHGEVTHARRTLAPALASSDPELHRQALWTQWELALYEYNHLPASADQRLAQSQAIRQQIQALAQIPWPPSQTLRLATWASQFQESTLALALFTTLIPDDPQAAVQFYRTAAQEALARGDYHGSAQLYLQAGTASPSPQEAKALYIDAVRTLQSGNQMAAALALAEAEAGPWASDPEVLTLLVNLARATGRPDVAEKYVRQLLQQSLSGMIQKQELLALEKQGFQTQIHVKYLISSAQPASEIMASPAYDDGARWLRSPALRVADTPALPRFDEKTYLLGYQVFLENGSLQDAWLLANAAVQHRPEAMDWRERLAQTSEWTGRQPQALQHWLVLARSTGSDAAWQAVLRLAPGLFDDAALAEALGHALQSRPGDRALLHAFVATQERAGEPQAAIAFLQRHTPTADTLELLAQLAERAGQPALALATWQRLLADPQQLDAQRAMQAALLALRQGQPDLGLAWLEAAHALPPPQESEAAATLWRVTGAVAESRDHQTLAVDAYRQLVATPEAELTDFDGLIRLLLEPQPLQAAEAARQAWERFHEPRHLLQAWTIWSNRNQWPLMTQSLTQLQAQPQHWQALQQSPEFLRLLGTYHQNFGRLELARKYYEAGFALAPDSDAMRQTLLWLFIDSNDAVALQRLLTQYESRWSQSEAMHDSLAAAYQALSQPQVALQRYLTPQAEAHRNDFLWLMNYADALGENQQGDQAWRLRRALLARQWQQASQGSAGQRLSRAQARAQWLTREGVDTVQRIARARLNLTQQPGDPALDVLRELLRLDRDAQGNYSNAAAETAIGWLQDAAEYAAERRFLYHQYARSHSLRSNRPLWADITLALAEDDRAATGQLLETFDQRLPRYDRVNAAATIGDLRRAQTAAFETQDRQTDDDPLHLQLTDNLLAFSDHIALRGSTEQLGDMDEATASARWHWAISPRLALDIGFASVRRMNIADGLADTLPEEKIFSLLATWQHPDGLTQLSAGRRQGYADTTPVLLTHDQRIDNRLRWYAELGRQLTTTESLPLRLVGMKDMVSLSLRYQLSRLDRLALTHAQERYYLQTGAQVGSGHHTTLEYTHTYRQDAPTVDLGAFWSTHSYRRRDPATLGRQGLRAAERILPPGADAATAPGFYLPENFQFYGLQAAVNMRFEEDYTRAVRPYAMVSLTRHSQLGAGYGLRLGLAGNVLGPDHLSLSWGMDKSGADSASSTNRPTRNLSLSYRLHF</sequence>
<comment type="caution">
    <text evidence="3">The sequence shown here is derived from an EMBL/GenBank/DDBJ whole genome shotgun (WGS) entry which is preliminary data.</text>
</comment>
<dbReference type="Proteomes" id="UP001595967">
    <property type="component" value="Unassembled WGS sequence"/>
</dbReference>
<dbReference type="EMBL" id="JBHSEW010000005">
    <property type="protein sequence ID" value="MFC4622070.1"/>
    <property type="molecule type" value="Genomic_DNA"/>
</dbReference>
<dbReference type="InterPro" id="IPR011990">
    <property type="entry name" value="TPR-like_helical_dom_sf"/>
</dbReference>
<keyword evidence="1" id="KW-1133">Transmembrane helix</keyword>
<dbReference type="Pfam" id="PF13429">
    <property type="entry name" value="TPR_15"/>
    <property type="match status" value="1"/>
</dbReference>
<proteinExistence type="predicted"/>